<feature type="domain" description="Glycoside hydrolase family 5" evidence="6">
    <location>
        <begin position="57"/>
        <end position="366"/>
    </location>
</feature>
<dbReference type="STRING" id="29655.A0A0K9PA25"/>
<dbReference type="Gene3D" id="3.20.20.80">
    <property type="entry name" value="Glycosidases"/>
    <property type="match status" value="1"/>
</dbReference>
<dbReference type="PANTHER" id="PTHR31451">
    <property type="match status" value="1"/>
</dbReference>
<dbReference type="Pfam" id="PF26410">
    <property type="entry name" value="GH5_mannosidase"/>
    <property type="match status" value="1"/>
</dbReference>
<name>A0A0K9PA25_ZOSMR</name>
<keyword evidence="8" id="KW-1185">Reference proteome</keyword>
<dbReference type="InterPro" id="IPR001547">
    <property type="entry name" value="Glyco_hydro_5"/>
</dbReference>
<dbReference type="GO" id="GO:0016985">
    <property type="term" value="F:mannan endo-1,4-beta-mannosidase activity"/>
    <property type="evidence" value="ECO:0000318"/>
    <property type="project" value="GO_Central"/>
</dbReference>
<protein>
    <recommendedName>
        <fullName evidence="3">mannan endo-1,4-beta-mannosidase</fullName>
        <ecNumber evidence="3">3.2.1.78</ecNumber>
    </recommendedName>
</protein>
<comment type="caution">
    <text evidence="7">The sequence shown here is derived from an EMBL/GenBank/DDBJ whole genome shotgun (WGS) entry which is preliminary data.</text>
</comment>
<dbReference type="PANTHER" id="PTHR31451:SF51">
    <property type="entry name" value="MANNAN ENDO-1,4-BETA-MANNOSIDASE 6"/>
    <property type="match status" value="1"/>
</dbReference>
<dbReference type="InterPro" id="IPR017853">
    <property type="entry name" value="GH"/>
</dbReference>
<organism evidence="7 8">
    <name type="scientific">Zostera marina</name>
    <name type="common">Eelgrass</name>
    <dbReference type="NCBI Taxonomy" id="29655"/>
    <lineage>
        <taxon>Eukaryota</taxon>
        <taxon>Viridiplantae</taxon>
        <taxon>Streptophyta</taxon>
        <taxon>Embryophyta</taxon>
        <taxon>Tracheophyta</taxon>
        <taxon>Spermatophyta</taxon>
        <taxon>Magnoliopsida</taxon>
        <taxon>Liliopsida</taxon>
        <taxon>Zosteraceae</taxon>
        <taxon>Zostera</taxon>
    </lineage>
</organism>
<dbReference type="GO" id="GO:0000272">
    <property type="term" value="P:polysaccharide catabolic process"/>
    <property type="evidence" value="ECO:0007669"/>
    <property type="project" value="InterPro"/>
</dbReference>
<dbReference type="InterPro" id="IPR045053">
    <property type="entry name" value="MAN-like"/>
</dbReference>
<evidence type="ECO:0000256" key="4">
    <source>
        <dbReference type="ARBA" id="ARBA00022801"/>
    </source>
</evidence>
<comment type="catalytic activity">
    <reaction evidence="1">
        <text>Random hydrolysis of (1-&gt;4)-beta-D-mannosidic linkages in mannans, galactomannans and glucomannans.</text>
        <dbReference type="EC" id="3.2.1.78"/>
    </reaction>
</comment>
<reference evidence="8" key="1">
    <citation type="journal article" date="2016" name="Nature">
        <title>The genome of the seagrass Zostera marina reveals angiosperm adaptation to the sea.</title>
        <authorList>
            <person name="Olsen J.L."/>
            <person name="Rouze P."/>
            <person name="Verhelst B."/>
            <person name="Lin Y.-C."/>
            <person name="Bayer T."/>
            <person name="Collen J."/>
            <person name="Dattolo E."/>
            <person name="De Paoli E."/>
            <person name="Dittami S."/>
            <person name="Maumus F."/>
            <person name="Michel G."/>
            <person name="Kersting A."/>
            <person name="Lauritano C."/>
            <person name="Lohaus R."/>
            <person name="Toepel M."/>
            <person name="Tonon T."/>
            <person name="Vanneste K."/>
            <person name="Amirebrahimi M."/>
            <person name="Brakel J."/>
            <person name="Bostroem C."/>
            <person name="Chovatia M."/>
            <person name="Grimwood J."/>
            <person name="Jenkins J.W."/>
            <person name="Jueterbock A."/>
            <person name="Mraz A."/>
            <person name="Stam W.T."/>
            <person name="Tice H."/>
            <person name="Bornberg-Bauer E."/>
            <person name="Green P.J."/>
            <person name="Pearson G.A."/>
            <person name="Procaccini G."/>
            <person name="Duarte C.M."/>
            <person name="Schmutz J."/>
            <person name="Reusch T.B.H."/>
            <person name="Van de Peer Y."/>
        </authorList>
    </citation>
    <scope>NUCLEOTIDE SEQUENCE [LARGE SCALE GENOMIC DNA]</scope>
    <source>
        <strain evidence="8">cv. Finnish</strain>
    </source>
</reference>
<sequence>MGPGRIQGRMYTLCGTLLLAGILYLNINSHNTISISIPIPWLQPKMGFVCTNVTHFFINADDGDCNKSSSASSLYLNGWNSYWLLGASATGKKDKVSKMLRRGREMGMMVCRTWAFSDGGPNALQISPGRFNEKVFQDLDYVIYEARRNGVRLILSLVNNLSALGGKPMYVKWANVSGVNVSDSGSDPFFRDPTIKRYYRDYVKAIITRRNRYSGVKYSDEPAIFAWELINEPRCDSNTSAPFLQTWIVEMSSFVKSLDKKHLVTVGLEGFYGPKTPKSLMANPGDWAASVGSDFIQNSATQDIDFASVHAYPDSWIPNARLEKKAKYLKKWVDFHISDSEQALKKPVLFTEIGSTHDSSNLLIKTIYDKIYESAQKEQAGAGAFIWQLMVEGMQEYRDEFSLVVNDRDNTNAFKLMIQQSCRLQYMFRKGKANTSSSVLGC</sequence>
<dbReference type="OMA" id="TWISEMA"/>
<dbReference type="SUPFAM" id="SSF51445">
    <property type="entry name" value="(Trans)glycosidases"/>
    <property type="match status" value="1"/>
</dbReference>
<accession>A0A0K9PA25</accession>
<evidence type="ECO:0000256" key="1">
    <source>
        <dbReference type="ARBA" id="ARBA00001678"/>
    </source>
</evidence>
<keyword evidence="5" id="KW-0326">Glycosidase</keyword>
<dbReference type="OrthoDB" id="406631at2759"/>
<evidence type="ECO:0000256" key="2">
    <source>
        <dbReference type="ARBA" id="ARBA00005641"/>
    </source>
</evidence>
<evidence type="ECO:0000256" key="3">
    <source>
        <dbReference type="ARBA" id="ARBA00012706"/>
    </source>
</evidence>
<dbReference type="Proteomes" id="UP000036987">
    <property type="component" value="Unassembled WGS sequence"/>
</dbReference>
<evidence type="ECO:0000256" key="5">
    <source>
        <dbReference type="ARBA" id="ARBA00023295"/>
    </source>
</evidence>
<gene>
    <name evidence="7" type="ORF">ZOSMA_305G00100</name>
</gene>
<evidence type="ECO:0000313" key="7">
    <source>
        <dbReference type="EMBL" id="KMZ65933.1"/>
    </source>
</evidence>
<evidence type="ECO:0000259" key="6">
    <source>
        <dbReference type="Pfam" id="PF26410"/>
    </source>
</evidence>
<dbReference type="EC" id="3.2.1.78" evidence="3"/>
<comment type="similarity">
    <text evidence="2">Belongs to the glycosyl hydrolase 5 (cellulase A) family.</text>
</comment>
<dbReference type="EMBL" id="LFYR01000997">
    <property type="protein sequence ID" value="KMZ65933.1"/>
    <property type="molecule type" value="Genomic_DNA"/>
</dbReference>
<dbReference type="AlphaFoldDB" id="A0A0K9PA25"/>
<evidence type="ECO:0000313" key="8">
    <source>
        <dbReference type="Proteomes" id="UP000036987"/>
    </source>
</evidence>
<keyword evidence="4" id="KW-0378">Hydrolase</keyword>
<proteinExistence type="inferred from homology"/>